<evidence type="ECO:0000313" key="3">
    <source>
        <dbReference type="EMBL" id="MCP1387049.1"/>
    </source>
</evidence>
<dbReference type="PANTHER" id="PTHR46577:SF1">
    <property type="entry name" value="HTH-TYPE TRANSCRIPTIONAL REGULATORY PROTEIN GABR"/>
    <property type="match status" value="1"/>
</dbReference>
<dbReference type="Proteomes" id="UP001204000">
    <property type="component" value="Unassembled WGS sequence"/>
</dbReference>
<accession>A0ABT1FZ65</accession>
<name>A0ABT1FZ65_9CORY</name>
<dbReference type="InterPro" id="IPR004839">
    <property type="entry name" value="Aminotransferase_I/II_large"/>
</dbReference>
<feature type="domain" description="Aminotransferase class I/classII large" evidence="2">
    <location>
        <begin position="24"/>
        <end position="238"/>
    </location>
</feature>
<dbReference type="Gene3D" id="3.40.640.10">
    <property type="entry name" value="Type I PLP-dependent aspartate aminotransferase-like (Major domain)"/>
    <property type="match status" value="1"/>
</dbReference>
<keyword evidence="3" id="KW-0032">Aminotransferase</keyword>
<protein>
    <submittedName>
        <fullName evidence="3">PLP-dependent aminotransferase family protein</fullName>
    </submittedName>
</protein>
<reference evidence="3" key="1">
    <citation type="submission" date="2022-05" db="EMBL/GenBank/DDBJ databases">
        <title>Corynebacterium sp. TA-R-1 sp. nov., isolated from human feces.</title>
        <authorList>
            <person name="Shamsuzzaman M."/>
            <person name="Dahal R.H."/>
        </authorList>
    </citation>
    <scope>NUCLEOTIDE SEQUENCE</scope>
    <source>
        <strain evidence="3">TA-R-1</strain>
    </source>
</reference>
<organism evidence="3 4">
    <name type="scientific">Corynebacterium stercoris</name>
    <dbReference type="NCBI Taxonomy" id="2943490"/>
    <lineage>
        <taxon>Bacteria</taxon>
        <taxon>Bacillati</taxon>
        <taxon>Actinomycetota</taxon>
        <taxon>Actinomycetes</taxon>
        <taxon>Mycobacteriales</taxon>
        <taxon>Corynebacteriaceae</taxon>
        <taxon>Corynebacterium</taxon>
    </lineage>
</organism>
<dbReference type="Pfam" id="PF00155">
    <property type="entry name" value="Aminotran_1_2"/>
    <property type="match status" value="1"/>
</dbReference>
<evidence type="ECO:0000313" key="4">
    <source>
        <dbReference type="Proteomes" id="UP001204000"/>
    </source>
</evidence>
<evidence type="ECO:0000256" key="1">
    <source>
        <dbReference type="SAM" id="MobiDB-lite"/>
    </source>
</evidence>
<comment type="caution">
    <text evidence="3">The sequence shown here is derived from an EMBL/GenBank/DDBJ whole genome shotgun (WGS) entry which is preliminary data.</text>
</comment>
<dbReference type="InterPro" id="IPR051446">
    <property type="entry name" value="HTH_trans_reg/aminotransferase"/>
</dbReference>
<evidence type="ECO:0000259" key="2">
    <source>
        <dbReference type="Pfam" id="PF00155"/>
    </source>
</evidence>
<dbReference type="EMBL" id="JAMFTQ010000002">
    <property type="protein sequence ID" value="MCP1387049.1"/>
    <property type="molecule type" value="Genomic_DNA"/>
</dbReference>
<dbReference type="SUPFAM" id="SSF53383">
    <property type="entry name" value="PLP-dependent transferases"/>
    <property type="match status" value="1"/>
</dbReference>
<dbReference type="RefSeq" id="WP_253576331.1">
    <property type="nucleotide sequence ID" value="NZ_JAMFTQ010000002.1"/>
</dbReference>
<keyword evidence="4" id="KW-1185">Reference proteome</keyword>
<feature type="region of interest" description="Disordered" evidence="1">
    <location>
        <begin position="1"/>
        <end position="28"/>
    </location>
</feature>
<dbReference type="PANTHER" id="PTHR46577">
    <property type="entry name" value="HTH-TYPE TRANSCRIPTIONAL REGULATORY PROTEIN GABR"/>
    <property type="match status" value="1"/>
</dbReference>
<proteinExistence type="predicted"/>
<dbReference type="GO" id="GO:0008483">
    <property type="term" value="F:transaminase activity"/>
    <property type="evidence" value="ECO:0007669"/>
    <property type="project" value="UniProtKB-KW"/>
</dbReference>
<sequence>MSATAWRRAWREASAEPAAPGQRFDPAGEPELRDAIAEHLRLARGVTVDPARVVVTGGSREGLLLILMSLGKGLRVGVEDPGHPGLRRVIPLAGHEVVGCRTDADGVVVSELDPALDALLVTPAHLYPIGGVMPAARRAALIEWAGETGTVLIEDDFSAELRYRISPHPPLAALGGVAEVVTLGTFSTLLSKELAAGYVVAPPGAVSSLHDVRRTLGMPVSAVTQRAIAGLLRGGAVRRTTRAAHAVVTRRRGVVERDVLPALRTVPGVELRVSAAGVDVQLLFDATEQRERFERALEVGGLECAAVESLGAGGDGVVMSFMHLTDEEFARAVPGVQRACTGVGEAGGSGDAVSL</sequence>
<keyword evidence="3" id="KW-0808">Transferase</keyword>
<gene>
    <name evidence="3" type="ORF">M5J20_02435</name>
</gene>
<dbReference type="CDD" id="cd00609">
    <property type="entry name" value="AAT_like"/>
    <property type="match status" value="1"/>
</dbReference>
<dbReference type="InterPro" id="IPR015421">
    <property type="entry name" value="PyrdxlP-dep_Trfase_major"/>
</dbReference>
<dbReference type="InterPro" id="IPR015424">
    <property type="entry name" value="PyrdxlP-dep_Trfase"/>
</dbReference>